<evidence type="ECO:0000313" key="12">
    <source>
        <dbReference type="EMBL" id="KUF88967.1"/>
    </source>
</evidence>
<dbReference type="InterPro" id="IPR029044">
    <property type="entry name" value="Nucleotide-diphossugar_trans"/>
</dbReference>
<evidence type="ECO:0000256" key="6">
    <source>
        <dbReference type="ARBA" id="ARBA00022968"/>
    </source>
</evidence>
<evidence type="ECO:0000256" key="1">
    <source>
        <dbReference type="ARBA" id="ARBA00004394"/>
    </source>
</evidence>
<proteinExistence type="inferred from homology"/>
<accession>A0A0W8E073</accession>
<dbReference type="OrthoDB" id="430354at2759"/>
<name>A0A0W8E073_PHYNI</name>
<comment type="similarity">
    <text evidence="3">Belongs to the MNN1/MNT family.</text>
</comment>
<dbReference type="Proteomes" id="UP000054636">
    <property type="component" value="Unassembled WGS sequence"/>
</dbReference>
<dbReference type="GO" id="GO:0046354">
    <property type="term" value="P:mannan biosynthetic process"/>
    <property type="evidence" value="ECO:0007669"/>
    <property type="project" value="TreeGrafter"/>
</dbReference>
<keyword evidence="7 11" id="KW-1133">Transmembrane helix</keyword>
<dbReference type="GO" id="GO:0000026">
    <property type="term" value="F:alpha-1,2-mannosyltransferase activity"/>
    <property type="evidence" value="ECO:0007669"/>
    <property type="project" value="TreeGrafter"/>
</dbReference>
<evidence type="ECO:0000313" key="14">
    <source>
        <dbReference type="Proteomes" id="UP000052943"/>
    </source>
</evidence>
<dbReference type="Proteomes" id="UP000052943">
    <property type="component" value="Unassembled WGS sequence"/>
</dbReference>
<keyword evidence="12" id="KW-0418">Kinase</keyword>
<evidence type="ECO:0000256" key="11">
    <source>
        <dbReference type="SAM" id="Phobius"/>
    </source>
</evidence>
<evidence type="ECO:0000256" key="9">
    <source>
        <dbReference type="ARBA" id="ARBA00023136"/>
    </source>
</evidence>
<evidence type="ECO:0000256" key="4">
    <source>
        <dbReference type="ARBA" id="ARBA00022679"/>
    </source>
</evidence>
<gene>
    <name evidence="13" type="ORF">AM587_10006309</name>
    <name evidence="12" type="ORF">AM588_10002014</name>
</gene>
<dbReference type="STRING" id="4790.A0A0W8E073"/>
<keyword evidence="9 11" id="KW-0472">Membrane</keyword>
<dbReference type="GO" id="GO:0016301">
    <property type="term" value="F:kinase activity"/>
    <property type="evidence" value="ECO:0007669"/>
    <property type="project" value="UniProtKB-KW"/>
</dbReference>
<evidence type="ECO:0000256" key="10">
    <source>
        <dbReference type="ARBA" id="ARBA00037847"/>
    </source>
</evidence>
<evidence type="ECO:0000256" key="7">
    <source>
        <dbReference type="ARBA" id="ARBA00022989"/>
    </source>
</evidence>
<evidence type="ECO:0000256" key="5">
    <source>
        <dbReference type="ARBA" id="ARBA00022692"/>
    </source>
</evidence>
<comment type="subcellular location">
    <subcellularLocation>
        <location evidence="10">Endomembrane system</location>
        <topology evidence="10">Single-pass membrane protein</topology>
    </subcellularLocation>
    <subcellularLocation>
        <location evidence="1">Golgi apparatus membrane</location>
    </subcellularLocation>
    <subcellularLocation>
        <location evidence="2">Membrane</location>
        <topology evidence="2">Single-pass type II membrane protein</topology>
    </subcellularLocation>
</comment>
<dbReference type="InterPro" id="IPR022751">
    <property type="entry name" value="Alpha_mannosyltransferase"/>
</dbReference>
<evidence type="ECO:0000313" key="15">
    <source>
        <dbReference type="Proteomes" id="UP000054636"/>
    </source>
</evidence>
<evidence type="ECO:0000313" key="13">
    <source>
        <dbReference type="EMBL" id="KUG01699.1"/>
    </source>
</evidence>
<feature type="transmembrane region" description="Helical" evidence="11">
    <location>
        <begin position="38"/>
        <end position="56"/>
    </location>
</feature>
<dbReference type="PANTHER" id="PTHR31646:SF1">
    <property type="entry name" value="ALPHA-1,2-MANNOSYLTRANSFERASE MNN2"/>
    <property type="match status" value="1"/>
</dbReference>
<evidence type="ECO:0000256" key="2">
    <source>
        <dbReference type="ARBA" id="ARBA00004606"/>
    </source>
</evidence>
<dbReference type="Pfam" id="PF11051">
    <property type="entry name" value="Mannosyl_trans3"/>
    <property type="match status" value="1"/>
</dbReference>
<comment type="caution">
    <text evidence="13">The sequence shown here is derived from an EMBL/GenBank/DDBJ whole genome shotgun (WGS) entry which is preliminary data.</text>
</comment>
<evidence type="ECO:0000256" key="8">
    <source>
        <dbReference type="ARBA" id="ARBA00023034"/>
    </source>
</evidence>
<dbReference type="SUPFAM" id="SSF53448">
    <property type="entry name" value="Nucleotide-diphospho-sugar transferases"/>
    <property type="match status" value="1"/>
</dbReference>
<dbReference type="EMBL" id="LNFO01000240">
    <property type="protein sequence ID" value="KUG01699.1"/>
    <property type="molecule type" value="Genomic_DNA"/>
</dbReference>
<dbReference type="EMBL" id="LNFP01000876">
    <property type="protein sequence ID" value="KUF88967.1"/>
    <property type="molecule type" value="Genomic_DNA"/>
</dbReference>
<keyword evidence="5 11" id="KW-0812">Transmembrane</keyword>
<evidence type="ECO:0000256" key="3">
    <source>
        <dbReference type="ARBA" id="ARBA00009105"/>
    </source>
</evidence>
<protein>
    <submittedName>
        <fullName evidence="12">Calcium/calmodulin-dependent protein kinase type II subunit alpha</fullName>
    </submittedName>
</protein>
<organism evidence="13 14">
    <name type="scientific">Phytophthora nicotianae</name>
    <name type="common">Potato buckeye rot agent</name>
    <name type="synonym">Phytophthora parasitica</name>
    <dbReference type="NCBI Taxonomy" id="4792"/>
    <lineage>
        <taxon>Eukaryota</taxon>
        <taxon>Sar</taxon>
        <taxon>Stramenopiles</taxon>
        <taxon>Oomycota</taxon>
        <taxon>Peronosporomycetes</taxon>
        <taxon>Peronosporales</taxon>
        <taxon>Peronosporaceae</taxon>
        <taxon>Phytophthora</taxon>
    </lineage>
</organism>
<keyword evidence="4" id="KW-0808">Transferase</keyword>
<dbReference type="AlphaFoldDB" id="A0A0W8E073"/>
<dbReference type="GO" id="GO:0000139">
    <property type="term" value="C:Golgi membrane"/>
    <property type="evidence" value="ECO:0007669"/>
    <property type="project" value="UniProtKB-SubCell"/>
</dbReference>
<sequence>MSPNDAKQKTSLPDKPLLNPPQSAWLLWIQQNTRTRQVLLFGIVIYAFAVLFWSAYSIGAFTSRLDGSLINETSGSLENTLPNFQDRLVKDFPSGDLKTLKCVGWRSTRGCTPDGPRDPEQDQNCTQIIARGESGYCVVEDTNSGERFRVMRRHCNSLIRDVPFRCKDAQMFVDFRVEADKTVQEAVQPDFKLPNANKSQETPRDGIVMVVYPKLLASAYATIRVLRSVLYCALPIEIWYRPDEIKNHTILNPLKHLAKTEGNITFQEIHDPRAKRFVAKIHAIYHSSFDRVLFLDADNVPVRDPSILFTSSEFIKTGAMFWPDFWHPDSTIFGINENALLWELIDMPFVDMFEQESGQLLVDRTRHAAPLALVRFYALHRPDFFSSLRLVWGDKDLFRLAWLKLEVPFTMIQTPPGMAGIVYDSVLRSDFCGLTMVQHNVGGEILFLHRNQHKLTGKFTENTEDSSFNEENVDTVDEYADPAIWTHLLRFRKESSRRNYAIQTFRLDLDFEANKKCFGRRDVYRNPNFYVQKMSAFDFSGLETLLRRFALESMQSSYT</sequence>
<keyword evidence="6" id="KW-0735">Signal-anchor</keyword>
<reference evidence="14 15" key="1">
    <citation type="submission" date="2015-11" db="EMBL/GenBank/DDBJ databases">
        <title>Genomes and virulence difference between two physiological races of Phytophthora nicotianae.</title>
        <authorList>
            <person name="Liu H."/>
            <person name="Ma X."/>
            <person name="Yu H."/>
            <person name="Fang D."/>
            <person name="Li Y."/>
            <person name="Wang X."/>
            <person name="Wang W."/>
            <person name="Dong Y."/>
            <person name="Xiao B."/>
        </authorList>
    </citation>
    <scope>NUCLEOTIDE SEQUENCE [LARGE SCALE GENOMIC DNA]</scope>
    <source>
        <strain evidence="13">Race 0</strain>
        <strain evidence="14">race 0</strain>
        <strain evidence="12">Race 1</strain>
        <strain evidence="15">race 1</strain>
    </source>
</reference>
<dbReference type="Gene3D" id="3.90.550.10">
    <property type="entry name" value="Spore Coat Polysaccharide Biosynthesis Protein SpsA, Chain A"/>
    <property type="match status" value="1"/>
</dbReference>
<dbReference type="PANTHER" id="PTHR31646">
    <property type="entry name" value="ALPHA-1,2-MANNOSYLTRANSFERASE MNN2"/>
    <property type="match status" value="1"/>
</dbReference>
<keyword evidence="8" id="KW-0333">Golgi apparatus</keyword>